<evidence type="ECO:0000313" key="1">
    <source>
        <dbReference type="EMBL" id="JAE11816.1"/>
    </source>
</evidence>
<dbReference type="EMBL" id="GBRH01186080">
    <property type="protein sequence ID" value="JAE11816.1"/>
    <property type="molecule type" value="Transcribed_RNA"/>
</dbReference>
<reference evidence="1" key="2">
    <citation type="journal article" date="2015" name="Data Brief">
        <title>Shoot transcriptome of the giant reed, Arundo donax.</title>
        <authorList>
            <person name="Barrero R.A."/>
            <person name="Guerrero F.D."/>
            <person name="Moolhuijzen P."/>
            <person name="Goolsby J.A."/>
            <person name="Tidwell J."/>
            <person name="Bellgard S.E."/>
            <person name="Bellgard M.I."/>
        </authorList>
    </citation>
    <scope>NUCLEOTIDE SEQUENCE</scope>
    <source>
        <tissue evidence="1">Shoot tissue taken approximately 20 cm above the soil surface</tissue>
    </source>
</reference>
<proteinExistence type="predicted"/>
<protein>
    <submittedName>
        <fullName evidence="1">Uncharacterized protein</fullName>
    </submittedName>
</protein>
<reference evidence="1" key="1">
    <citation type="submission" date="2014-09" db="EMBL/GenBank/DDBJ databases">
        <authorList>
            <person name="Magalhaes I.L.F."/>
            <person name="Oliveira U."/>
            <person name="Santos F.R."/>
            <person name="Vidigal T.H.D.A."/>
            <person name="Brescovit A.D."/>
            <person name="Santos A.J."/>
        </authorList>
    </citation>
    <scope>NUCLEOTIDE SEQUENCE</scope>
    <source>
        <tissue evidence="1">Shoot tissue taken approximately 20 cm above the soil surface</tissue>
    </source>
</reference>
<name>A0A0A9FNF2_ARUDO</name>
<organism evidence="1">
    <name type="scientific">Arundo donax</name>
    <name type="common">Giant reed</name>
    <name type="synonym">Donax arundinaceus</name>
    <dbReference type="NCBI Taxonomy" id="35708"/>
    <lineage>
        <taxon>Eukaryota</taxon>
        <taxon>Viridiplantae</taxon>
        <taxon>Streptophyta</taxon>
        <taxon>Embryophyta</taxon>
        <taxon>Tracheophyta</taxon>
        <taxon>Spermatophyta</taxon>
        <taxon>Magnoliopsida</taxon>
        <taxon>Liliopsida</taxon>
        <taxon>Poales</taxon>
        <taxon>Poaceae</taxon>
        <taxon>PACMAD clade</taxon>
        <taxon>Arundinoideae</taxon>
        <taxon>Arundineae</taxon>
        <taxon>Arundo</taxon>
    </lineage>
</organism>
<accession>A0A0A9FNF2</accession>
<sequence>MLLPKLYTSSFDTRLSQIYLKHIENCSPGYKVKEPECSVFSCQTILKRHFQS</sequence>
<dbReference type="AlphaFoldDB" id="A0A0A9FNF2"/>